<dbReference type="Proteomes" id="UP000655225">
    <property type="component" value="Unassembled WGS sequence"/>
</dbReference>
<evidence type="ECO:0000256" key="6">
    <source>
        <dbReference type="RuleBase" id="RU368003"/>
    </source>
</evidence>
<gene>
    <name evidence="8" type="ORF">HHK36_021258</name>
</gene>
<feature type="region of interest" description="Disordered" evidence="7">
    <location>
        <begin position="286"/>
        <end position="311"/>
    </location>
</feature>
<dbReference type="InterPro" id="IPR007146">
    <property type="entry name" value="Sas10/Utp3/C1D"/>
</dbReference>
<dbReference type="GO" id="GO:0005730">
    <property type="term" value="C:nucleolus"/>
    <property type="evidence" value="ECO:0007669"/>
    <property type="project" value="UniProtKB-SubCell"/>
</dbReference>
<dbReference type="EMBL" id="JABCRI010000015">
    <property type="protein sequence ID" value="KAF8393017.1"/>
    <property type="molecule type" value="Genomic_DNA"/>
</dbReference>
<organism evidence="8 9">
    <name type="scientific">Tetracentron sinense</name>
    <name type="common">Spur-leaf</name>
    <dbReference type="NCBI Taxonomy" id="13715"/>
    <lineage>
        <taxon>Eukaryota</taxon>
        <taxon>Viridiplantae</taxon>
        <taxon>Streptophyta</taxon>
        <taxon>Embryophyta</taxon>
        <taxon>Tracheophyta</taxon>
        <taxon>Spermatophyta</taxon>
        <taxon>Magnoliopsida</taxon>
        <taxon>Trochodendrales</taxon>
        <taxon>Trochodendraceae</taxon>
        <taxon>Tetracentron</taxon>
    </lineage>
</organism>
<dbReference type="OMA" id="QRENMRN"/>
<dbReference type="AlphaFoldDB" id="A0A835D9R3"/>
<keyword evidence="6" id="KW-0238">DNA-binding</keyword>
<protein>
    <recommendedName>
        <fullName evidence="6">Nuclear nucleic acid-binding protein C1D</fullName>
    </recommendedName>
</protein>
<dbReference type="OrthoDB" id="1421013at2759"/>
<name>A0A835D9R3_TETSI</name>
<dbReference type="GO" id="GO:0000460">
    <property type="term" value="P:maturation of 5.8S rRNA"/>
    <property type="evidence" value="ECO:0007669"/>
    <property type="project" value="TreeGrafter"/>
</dbReference>
<comment type="similarity">
    <text evidence="2 6">Belongs to the C1D family.</text>
</comment>
<reference evidence="8 9" key="1">
    <citation type="submission" date="2020-04" db="EMBL/GenBank/DDBJ databases">
        <title>Plant Genome Project.</title>
        <authorList>
            <person name="Zhang R.-G."/>
        </authorList>
    </citation>
    <scope>NUCLEOTIDE SEQUENCE [LARGE SCALE GENOMIC DNA]</scope>
    <source>
        <strain evidence="8">YNK0</strain>
        <tissue evidence="8">Leaf</tissue>
    </source>
</reference>
<keyword evidence="9" id="KW-1185">Reference proteome</keyword>
<dbReference type="GO" id="GO:0003677">
    <property type="term" value="F:DNA binding"/>
    <property type="evidence" value="ECO:0007669"/>
    <property type="project" value="UniProtKB-KW"/>
</dbReference>
<evidence type="ECO:0000256" key="7">
    <source>
        <dbReference type="SAM" id="MobiDB-lite"/>
    </source>
</evidence>
<comment type="subunit">
    <text evidence="6">Monomer and homodimer.</text>
</comment>
<keyword evidence="3 6" id="KW-0698">rRNA processing</keyword>
<proteinExistence type="inferred from homology"/>
<evidence type="ECO:0000313" key="8">
    <source>
        <dbReference type="EMBL" id="KAF8393017.1"/>
    </source>
</evidence>
<feature type="compositionally biased region" description="Basic and acidic residues" evidence="7">
    <location>
        <begin position="292"/>
        <end position="302"/>
    </location>
</feature>
<evidence type="ECO:0000256" key="4">
    <source>
        <dbReference type="ARBA" id="ARBA00022884"/>
    </source>
</evidence>
<accession>A0A835D9R3</accession>
<dbReference type="PANTHER" id="PTHR15341">
    <property type="entry name" value="SUN-COR STEROID HORMONE RECEPTOR CO-REPRESSOR"/>
    <property type="match status" value="1"/>
</dbReference>
<keyword evidence="5 6" id="KW-0539">Nucleus</keyword>
<evidence type="ECO:0000256" key="5">
    <source>
        <dbReference type="ARBA" id="ARBA00023242"/>
    </source>
</evidence>
<evidence type="ECO:0000313" key="9">
    <source>
        <dbReference type="Proteomes" id="UP000655225"/>
    </source>
</evidence>
<comment type="function">
    <text evidence="6">Plays a role in the recruitment of the exosome to pre-rRNA to mediate the 3'-5' end processing of the 5.8S rRNA.</text>
</comment>
<dbReference type="GO" id="GO:0003723">
    <property type="term" value="F:RNA binding"/>
    <property type="evidence" value="ECO:0007669"/>
    <property type="project" value="UniProtKB-UniRule"/>
</dbReference>
<evidence type="ECO:0000256" key="3">
    <source>
        <dbReference type="ARBA" id="ARBA00022552"/>
    </source>
</evidence>
<dbReference type="GO" id="GO:0000178">
    <property type="term" value="C:exosome (RNase complex)"/>
    <property type="evidence" value="ECO:0007669"/>
    <property type="project" value="TreeGrafter"/>
</dbReference>
<dbReference type="PANTHER" id="PTHR15341:SF3">
    <property type="entry name" value="NUCLEAR NUCLEIC ACID-BINDING PROTEIN C1D"/>
    <property type="match status" value="1"/>
</dbReference>
<comment type="subcellular location">
    <subcellularLocation>
        <location evidence="6">Cytoplasm</location>
    </subcellularLocation>
    <subcellularLocation>
        <location evidence="6">Nucleus</location>
        <location evidence="6">Nucleolus</location>
    </subcellularLocation>
    <subcellularLocation>
        <location evidence="1 6">Nucleus</location>
    </subcellularLocation>
</comment>
<feature type="compositionally biased region" description="Basic and acidic residues" evidence="7">
    <location>
        <begin position="237"/>
        <end position="246"/>
    </location>
</feature>
<keyword evidence="4 6" id="KW-0694">RNA-binding</keyword>
<sequence>MDDQDLESYTPLVFSDLGLDHRSGELISSFEPLEVLRGRTVGEGSGMVAVVVAKGEDDAGRVPCAQDLGCTELLSSLRPGVGSDQHLEGVQGALSITMMGRGGRRESTAVPEAVMEAMNRSLVNVDELSGNLREFLALCEPDVLAEMPPLRRAQALLLVAKTTSILFALRLRCSGVHPDNHPVNTELERLSLYHDKLERFMDLSKAPLRPSATLNYQAATRFIEHSLPDLTPGQKQSMRDISRGDGVKNGSLENRSALKKRKYQSSEKHSVRAAAQEFLEKAARELLGPNSDDVKGPIRIETSDEEDLPMG</sequence>
<dbReference type="GO" id="GO:0010468">
    <property type="term" value="P:regulation of gene expression"/>
    <property type="evidence" value="ECO:0007669"/>
    <property type="project" value="TreeGrafter"/>
</dbReference>
<evidence type="ECO:0000256" key="1">
    <source>
        <dbReference type="ARBA" id="ARBA00004123"/>
    </source>
</evidence>
<evidence type="ECO:0000256" key="2">
    <source>
        <dbReference type="ARBA" id="ARBA00009154"/>
    </source>
</evidence>
<dbReference type="GO" id="GO:0005737">
    <property type="term" value="C:cytoplasm"/>
    <property type="evidence" value="ECO:0007669"/>
    <property type="project" value="UniProtKB-SubCell"/>
</dbReference>
<comment type="caution">
    <text evidence="8">The sequence shown here is derived from an EMBL/GenBank/DDBJ whole genome shotgun (WGS) entry which is preliminary data.</text>
</comment>
<feature type="region of interest" description="Disordered" evidence="7">
    <location>
        <begin position="227"/>
        <end position="272"/>
    </location>
</feature>
<dbReference type="InterPro" id="IPR011082">
    <property type="entry name" value="Exosome-assoc_fac/DNA_repair"/>
</dbReference>
<dbReference type="Pfam" id="PF04000">
    <property type="entry name" value="Sas10_Utp3"/>
    <property type="match status" value="1"/>
</dbReference>
<keyword evidence="6" id="KW-0963">Cytoplasm</keyword>